<evidence type="ECO:0000256" key="1">
    <source>
        <dbReference type="SAM" id="Phobius"/>
    </source>
</evidence>
<dbReference type="NCBIfam" id="NF042935">
    <property type="entry name" value="SCO6880_fam"/>
    <property type="match status" value="1"/>
</dbReference>
<organism evidence="2 3">
    <name type="scientific">Nesterenkonia sandarakina</name>
    <dbReference type="NCBI Taxonomy" id="272918"/>
    <lineage>
        <taxon>Bacteria</taxon>
        <taxon>Bacillati</taxon>
        <taxon>Actinomycetota</taxon>
        <taxon>Actinomycetes</taxon>
        <taxon>Micrococcales</taxon>
        <taxon>Micrococcaceae</taxon>
        <taxon>Nesterenkonia</taxon>
    </lineage>
</organism>
<comment type="caution">
    <text evidence="2">The sequence shown here is derived from an EMBL/GenBank/DDBJ whole genome shotgun (WGS) entry which is preliminary data.</text>
</comment>
<keyword evidence="1" id="KW-0472">Membrane</keyword>
<dbReference type="Proteomes" id="UP000238217">
    <property type="component" value="Unassembled WGS sequence"/>
</dbReference>
<dbReference type="EMBL" id="PVTY01000036">
    <property type="protein sequence ID" value="PRZ11684.1"/>
    <property type="molecule type" value="Genomic_DNA"/>
</dbReference>
<dbReference type="OrthoDB" id="4505949at2"/>
<keyword evidence="1" id="KW-0812">Transmembrane</keyword>
<evidence type="ECO:0000313" key="2">
    <source>
        <dbReference type="EMBL" id="PRZ11684.1"/>
    </source>
</evidence>
<evidence type="ECO:0008006" key="4">
    <source>
        <dbReference type="Google" id="ProtNLM"/>
    </source>
</evidence>
<dbReference type="AlphaFoldDB" id="A0A2T0YAJ5"/>
<protein>
    <recommendedName>
        <fullName evidence="4">Integral membrane protein</fullName>
    </recommendedName>
</protein>
<dbReference type="RefSeq" id="WP_106124161.1">
    <property type="nucleotide sequence ID" value="NZ_PVTY01000036.1"/>
</dbReference>
<gene>
    <name evidence="2" type="ORF">BCL67_1368</name>
</gene>
<evidence type="ECO:0000313" key="3">
    <source>
        <dbReference type="Proteomes" id="UP000238217"/>
    </source>
</evidence>
<keyword evidence="1" id="KW-1133">Transmembrane helix</keyword>
<name>A0A2T0YAJ5_9MICC</name>
<feature type="transmembrane region" description="Helical" evidence="1">
    <location>
        <begin position="24"/>
        <end position="45"/>
    </location>
</feature>
<reference evidence="2 3" key="1">
    <citation type="submission" date="2018-03" db="EMBL/GenBank/DDBJ databases">
        <title>Comparative analysis of microorganisms from saline springs in Andes Mountain Range, Colombia.</title>
        <authorList>
            <person name="Rubin E."/>
        </authorList>
    </citation>
    <scope>NUCLEOTIDE SEQUENCE [LARGE SCALE GENOMIC DNA]</scope>
    <source>
        <strain evidence="2 3">CG 35</strain>
    </source>
</reference>
<feature type="transmembrane region" description="Helical" evidence="1">
    <location>
        <begin position="51"/>
        <end position="71"/>
    </location>
</feature>
<sequence>MSDSNSGVIQGVYGNLRHPQRTGILGLSLGVSLAGVPFILVSIVLMATGRAAAAGVVIGVGVLGAVLLVATKRQGRSIYGRTMLKIAQRRKEKSGKHLYVSGPTGFTPDGATRLPGLMADTELTEHIDSAGHTFGLLRTTGRGAYNYSVVIEARPDGDALVDQDSVRHQVSHWGGWLQSLGQDDGIRGASVTIESAPDTGLRLRRLLSHERADGGPEFARIVTQGIADEYDHGAPEMTVRLSVTFDGKTFEANKDRGREEMATDIGDRLPGILSGLYSTGAGIVQACTAQEIIDFTRVAYDPTTAPAVEEAQMNGGTNLRWTDAGPSYAADLFDYYKHDRAYSSSWTLYEEPRGTFTHDSLRRLLEPMPGVLRKRVTLLYRPVPIDQTTDLVQREIKEATFGGSQQRVSVRAAQRQAAAMKSAQEETMGAGVARFGTIVTVSVADPEQFRRLNKEIPSLFSRTRLRVRNALANQAVTFQAGLPLGVVLPDHMLLNDEISDFFS</sequence>
<keyword evidence="3" id="KW-1185">Reference proteome</keyword>
<accession>A0A2T0YAJ5</accession>
<dbReference type="InterPro" id="IPR049978">
    <property type="entry name" value="SCO6880-like"/>
</dbReference>
<proteinExistence type="predicted"/>